<dbReference type="STRING" id="1218598.LEP1GSC060_1456"/>
<sequence length="111" mass="12982">MSVSEQFFPRFANKPSLSENLCPGFRVFFPSIRSDVGGFKMALIRETQNEIDRQIRYFLEEKLEGLLDEARKVKKRRQEVFHPKKNEKEETNTAQVDCISAEVQLTLWGEV</sequence>
<organism evidence="1 2">
    <name type="scientific">Leptospira weilii serovar Ranarum str. ICFT</name>
    <dbReference type="NCBI Taxonomy" id="1218598"/>
    <lineage>
        <taxon>Bacteria</taxon>
        <taxon>Pseudomonadati</taxon>
        <taxon>Spirochaetota</taxon>
        <taxon>Spirochaetia</taxon>
        <taxon>Leptospirales</taxon>
        <taxon>Leptospiraceae</taxon>
        <taxon>Leptospira</taxon>
    </lineage>
</organism>
<proteinExistence type="predicted"/>
<dbReference type="AlphaFoldDB" id="N1WK52"/>
<comment type="caution">
    <text evidence="1">The sequence shown here is derived from an EMBL/GenBank/DDBJ whole genome shotgun (WGS) entry which is preliminary data.</text>
</comment>
<dbReference type="NCBIfam" id="NF047617">
    <property type="entry name" value="LIC12077_fam"/>
    <property type="match status" value="1"/>
</dbReference>
<gene>
    <name evidence="1" type="ORF">LEP1GSC060_1456</name>
</gene>
<accession>N1WK52</accession>
<reference evidence="1" key="1">
    <citation type="submission" date="2013-03" db="EMBL/GenBank/DDBJ databases">
        <authorList>
            <person name="Harkins D.M."/>
            <person name="Durkin A.S."/>
            <person name="Brinkac L.M."/>
            <person name="Haft D.H."/>
            <person name="Selengut J.D."/>
            <person name="Sanka R."/>
            <person name="DePew J."/>
            <person name="Purushe J."/>
            <person name="Hartskeerl R.A."/>
            <person name="Ahmed A."/>
            <person name="van der Linden H."/>
            <person name="Goris M.G.A."/>
            <person name="Vinetz J.M."/>
            <person name="Sutton G.G."/>
            <person name="Nierman W.C."/>
            <person name="Fouts D.E."/>
        </authorList>
    </citation>
    <scope>NUCLEOTIDE SEQUENCE [LARGE SCALE GENOMIC DNA]</scope>
    <source>
        <strain evidence="1">ICFT</strain>
    </source>
</reference>
<evidence type="ECO:0000313" key="2">
    <source>
        <dbReference type="Proteomes" id="UP000012313"/>
    </source>
</evidence>
<name>N1WK52_9LEPT</name>
<dbReference type="OrthoDB" id="345211at2"/>
<protein>
    <submittedName>
        <fullName evidence="1">Uncharacterized protein</fullName>
    </submittedName>
</protein>
<dbReference type="EMBL" id="AOHC02000052">
    <property type="protein sequence ID" value="EMY76208.1"/>
    <property type="molecule type" value="Genomic_DNA"/>
</dbReference>
<dbReference type="Proteomes" id="UP000012313">
    <property type="component" value="Unassembled WGS sequence"/>
</dbReference>
<keyword evidence="2" id="KW-1185">Reference proteome</keyword>
<evidence type="ECO:0000313" key="1">
    <source>
        <dbReference type="EMBL" id="EMY76208.1"/>
    </source>
</evidence>